<dbReference type="SUPFAM" id="SSF51735">
    <property type="entry name" value="NAD(P)-binding Rossmann-fold domains"/>
    <property type="match status" value="1"/>
</dbReference>
<proteinExistence type="predicted"/>
<evidence type="ECO:0000313" key="3">
    <source>
        <dbReference type="EMBL" id="MEE6186179.1"/>
    </source>
</evidence>
<accession>A0ABU7RDW2</accession>
<dbReference type="Gene3D" id="3.30.360.10">
    <property type="entry name" value="Dihydrodipicolinate Reductase, domain 2"/>
    <property type="match status" value="1"/>
</dbReference>
<keyword evidence="4" id="KW-1185">Reference proteome</keyword>
<dbReference type="PANTHER" id="PTHR43818">
    <property type="entry name" value="BCDNA.GH03377"/>
    <property type="match status" value="1"/>
</dbReference>
<reference evidence="3 4" key="1">
    <citation type="submission" date="2024-01" db="EMBL/GenBank/DDBJ databases">
        <title>Niabella digestum sp. nov., isolated from waste digestion system.</title>
        <authorList>
            <person name="Zhang L."/>
        </authorList>
    </citation>
    <scope>NUCLEOTIDE SEQUENCE [LARGE SCALE GENOMIC DNA]</scope>
    <source>
        <strain evidence="3 4">A18</strain>
    </source>
</reference>
<dbReference type="PROSITE" id="PS51318">
    <property type="entry name" value="TAT"/>
    <property type="match status" value="1"/>
</dbReference>
<dbReference type="Pfam" id="PF01408">
    <property type="entry name" value="GFO_IDH_MocA"/>
    <property type="match status" value="1"/>
</dbReference>
<dbReference type="SUPFAM" id="SSF55347">
    <property type="entry name" value="Glyceraldehyde-3-phosphate dehydrogenase-like, C-terminal domain"/>
    <property type="match status" value="1"/>
</dbReference>
<sequence>MNTRREFIKRATVLGAGAFLSADLLAMKRNISSNDKIGLGVIGCRGQGWSNLNALLKVPEVECVALCDIDENVLSKRKEELSKLNIKPRIYSDYRKMLADKDVDIVVVATPDHWHCLQLIDACSAGKDVFCEKPVANSIYEAQLMNKAVQRYGRVVQVAQWQRSQQHFNDAIAFVHSGKLGKISAAKAWMYRTGTQPLPVVPNSPVPAGVNYDMWLGPARKRPFNKNHFHYEFRWFWDYAGGLMTDWGVHLIDMVLLGMKAGIPKSVMATGGKYVFPNDARETPDIQTALYDFGDFQMSWEHNMATGVGLYGMQHGIAFIGENGTLLLSRAGWEVRPDRDKIEAVPWTKASDNGLQKHAANFIDVVKSRKKEDLNCPFEAGAKVAIVSHFGNIAVRTGEKIYWNEAQNKFNVEKATQLVKPIYHNGWKLPVV</sequence>
<dbReference type="InterPro" id="IPR036291">
    <property type="entry name" value="NAD(P)-bd_dom_sf"/>
</dbReference>
<comment type="caution">
    <text evidence="3">The sequence shown here is derived from an EMBL/GenBank/DDBJ whole genome shotgun (WGS) entry which is preliminary data.</text>
</comment>
<dbReference type="PANTHER" id="PTHR43818:SF5">
    <property type="entry name" value="OXIDOREDUCTASE FAMILY PROTEIN"/>
    <property type="match status" value="1"/>
</dbReference>
<dbReference type="Gene3D" id="3.40.50.720">
    <property type="entry name" value="NAD(P)-binding Rossmann-like Domain"/>
    <property type="match status" value="1"/>
</dbReference>
<dbReference type="EMBL" id="JAZGLY010000002">
    <property type="protein sequence ID" value="MEE6186179.1"/>
    <property type="molecule type" value="Genomic_DNA"/>
</dbReference>
<gene>
    <name evidence="3" type="ORF">V2H41_02750</name>
</gene>
<dbReference type="RefSeq" id="WP_330973589.1">
    <property type="nucleotide sequence ID" value="NZ_JAZGLY010000002.1"/>
</dbReference>
<feature type="domain" description="Gfo/Idh/MocA-like oxidoreductase bacterial type C-terminal" evidence="2">
    <location>
        <begin position="200"/>
        <end position="265"/>
    </location>
</feature>
<dbReference type="InterPro" id="IPR000683">
    <property type="entry name" value="Gfo/Idh/MocA-like_OxRdtase_N"/>
</dbReference>
<feature type="domain" description="Gfo/Idh/MocA-like oxidoreductase N-terminal" evidence="1">
    <location>
        <begin position="39"/>
        <end position="159"/>
    </location>
</feature>
<dbReference type="NCBIfam" id="TIGR01409">
    <property type="entry name" value="TAT_signal_seq"/>
    <property type="match status" value="1"/>
</dbReference>
<evidence type="ECO:0000259" key="1">
    <source>
        <dbReference type="Pfam" id="PF01408"/>
    </source>
</evidence>
<dbReference type="Proteomes" id="UP001357452">
    <property type="component" value="Unassembled WGS sequence"/>
</dbReference>
<evidence type="ECO:0000259" key="2">
    <source>
        <dbReference type="Pfam" id="PF19051"/>
    </source>
</evidence>
<dbReference type="Pfam" id="PF19051">
    <property type="entry name" value="GFO_IDH_MocA_C2"/>
    <property type="match status" value="1"/>
</dbReference>
<evidence type="ECO:0000313" key="4">
    <source>
        <dbReference type="Proteomes" id="UP001357452"/>
    </source>
</evidence>
<protein>
    <submittedName>
        <fullName evidence="3">Gfo/Idh/MocA family oxidoreductase</fullName>
    </submittedName>
</protein>
<dbReference type="InterPro" id="IPR019546">
    <property type="entry name" value="TAT_signal_bac_arc"/>
</dbReference>
<dbReference type="InterPro" id="IPR043906">
    <property type="entry name" value="Gfo/Idh/MocA_OxRdtase_bact_C"/>
</dbReference>
<dbReference type="InterPro" id="IPR006311">
    <property type="entry name" value="TAT_signal"/>
</dbReference>
<organism evidence="3 4">
    <name type="scientific">Niabella digestorum</name>
    <dbReference type="NCBI Taxonomy" id="3117701"/>
    <lineage>
        <taxon>Bacteria</taxon>
        <taxon>Pseudomonadati</taxon>
        <taxon>Bacteroidota</taxon>
        <taxon>Chitinophagia</taxon>
        <taxon>Chitinophagales</taxon>
        <taxon>Chitinophagaceae</taxon>
        <taxon>Niabella</taxon>
    </lineage>
</organism>
<dbReference type="InterPro" id="IPR050463">
    <property type="entry name" value="Gfo/Idh/MocA_oxidrdct_glycsds"/>
</dbReference>
<name>A0ABU7RDW2_9BACT</name>